<keyword evidence="2" id="KW-1185">Reference proteome</keyword>
<sequence>MQRIADKIGSTPADPEARHDVLSSLRHERVWPSKWSSCEQSACINLSGALRDHLLHSTEQVETSDINDSLIWRDITPALLKRLEYRRDTFISFGRNFFNGVDQINSRDVPVVVRLGKPSRIEPPGLGRRRYLHEIIDGVLVLLADPEIALSRSVTAHIGLGSADDENRY</sequence>
<protein>
    <submittedName>
        <fullName evidence="1">Uncharacterized protein</fullName>
    </submittedName>
</protein>
<organism evidence="1 2">
    <name type="scientific">Bradyrhizobium septentrionale</name>
    <dbReference type="NCBI Taxonomy" id="1404411"/>
    <lineage>
        <taxon>Bacteria</taxon>
        <taxon>Pseudomonadati</taxon>
        <taxon>Pseudomonadota</taxon>
        <taxon>Alphaproteobacteria</taxon>
        <taxon>Hyphomicrobiales</taxon>
        <taxon>Nitrobacteraceae</taxon>
        <taxon>Bradyrhizobium</taxon>
    </lineage>
</organism>
<dbReference type="RefSeq" id="WP_338834464.1">
    <property type="nucleotide sequence ID" value="NZ_CP147711.1"/>
</dbReference>
<proteinExistence type="predicted"/>
<evidence type="ECO:0000313" key="2">
    <source>
        <dbReference type="Proteomes" id="UP001432046"/>
    </source>
</evidence>
<dbReference type="EMBL" id="CP147711">
    <property type="protein sequence ID" value="WXC82143.1"/>
    <property type="molecule type" value="Genomic_DNA"/>
</dbReference>
<evidence type="ECO:0000313" key="1">
    <source>
        <dbReference type="EMBL" id="WXC82143.1"/>
    </source>
</evidence>
<accession>A0ABZ2P5T6</accession>
<gene>
    <name evidence="1" type="ORF">WDK88_11415</name>
</gene>
<dbReference type="Proteomes" id="UP001432046">
    <property type="component" value="Chromosome"/>
</dbReference>
<name>A0ABZ2P5T6_9BRAD</name>
<reference evidence="1" key="2">
    <citation type="submission" date="2024-03" db="EMBL/GenBank/DDBJ databases">
        <authorList>
            <person name="Bromfield E.S.P."/>
            <person name="Cloutier S."/>
        </authorList>
    </citation>
    <scope>NUCLEOTIDE SEQUENCE</scope>
    <source>
        <strain evidence="1">5S5</strain>
    </source>
</reference>
<reference evidence="1" key="1">
    <citation type="journal article" date="2021" name="Int. J. Syst. Evol. Microbiol.">
        <title>Bradyrhizobium septentrionale sp. nov. (sv. septentrionale) and Bradyrhizobium quebecense sp. nov. (sv. septentrionale) associated with legumes native to Canada possess rearranged symbiosis genes and numerous insertion sequences.</title>
        <authorList>
            <person name="Bromfield E.S.P."/>
            <person name="Cloutier S."/>
        </authorList>
    </citation>
    <scope>NUCLEOTIDE SEQUENCE</scope>
    <source>
        <strain evidence="1">5S5</strain>
    </source>
</reference>